<evidence type="ECO:0000259" key="3">
    <source>
        <dbReference type="Pfam" id="PF01464"/>
    </source>
</evidence>
<dbReference type="eggNOG" id="COG0741">
    <property type="taxonomic scope" value="Bacteria"/>
</dbReference>
<evidence type="ECO:0000313" key="6">
    <source>
        <dbReference type="Proteomes" id="UP000007803"/>
    </source>
</evidence>
<evidence type="ECO:0000313" key="5">
    <source>
        <dbReference type="EMBL" id="ADN08901.1"/>
    </source>
</evidence>
<keyword evidence="6" id="KW-1185">Reference proteome</keyword>
<dbReference type="SUPFAM" id="SSF53955">
    <property type="entry name" value="Lysozyme-like"/>
    <property type="match status" value="1"/>
</dbReference>
<dbReference type="PROSITE" id="PS51257">
    <property type="entry name" value="PROKAR_LIPOPROTEIN"/>
    <property type="match status" value="1"/>
</dbReference>
<reference evidence="6" key="1">
    <citation type="journal article" date="2010" name="Stand. Genomic Sci.">
        <title>Complete genome sequence of Sulfurimonas autotrophica type strain (OK10).</title>
        <authorList>
            <person name="Sikorski J."/>
            <person name="Munk C."/>
            <person name="Lapidus A."/>
            <person name="Djao O."/>
            <person name="Lucas S."/>
            <person name="Glavina Del Rio T."/>
            <person name="Nolan M."/>
            <person name="Tice H."/>
            <person name="Han C."/>
            <person name="Cheng J."/>
            <person name="Tapia R."/>
            <person name="Goodwin L."/>
            <person name="Pitluck S."/>
            <person name="Liolios K."/>
            <person name="Ivanova N."/>
            <person name="Mavromatis K."/>
            <person name="Mikhailova N."/>
            <person name="Pati A."/>
            <person name="Sims D."/>
            <person name="Meincke L."/>
            <person name="Brettin T."/>
            <person name="Detter J."/>
            <person name="Chen A."/>
            <person name="Palaniappan K."/>
            <person name="Land M."/>
            <person name="Hauser L."/>
            <person name="Chang Y."/>
            <person name="Jeffries C."/>
            <person name="Rohde M."/>
            <person name="Lang E."/>
            <person name="Spring S."/>
            <person name="Goker M."/>
            <person name="Woyke T."/>
            <person name="Bristow J."/>
            <person name="Eisen J."/>
            <person name="Markowitz V."/>
            <person name="Hugenholtz P."/>
            <person name="Kyrpides N."/>
            <person name="Klenk H."/>
        </authorList>
    </citation>
    <scope>NUCLEOTIDE SEQUENCE [LARGE SCALE GENOMIC DNA]</scope>
    <source>
        <strain evidence="6">ATCC BAA-671 / DSM 16294 / JCM 11897 / OK10</strain>
    </source>
</reference>
<gene>
    <name evidence="5" type="ordered locus">Saut_0852</name>
</gene>
<dbReference type="Pfam" id="PF01464">
    <property type="entry name" value="SLT"/>
    <property type="match status" value="1"/>
</dbReference>
<feature type="chain" id="PRO_5003141452" evidence="2">
    <location>
        <begin position="24"/>
        <end position="382"/>
    </location>
</feature>
<dbReference type="Gene3D" id="1.10.530.10">
    <property type="match status" value="1"/>
</dbReference>
<feature type="signal peptide" evidence="2">
    <location>
        <begin position="1"/>
        <end position="23"/>
    </location>
</feature>
<dbReference type="InterPro" id="IPR008258">
    <property type="entry name" value="Transglycosylase_SLT_dom_1"/>
</dbReference>
<evidence type="ECO:0000256" key="1">
    <source>
        <dbReference type="ARBA" id="ARBA00007734"/>
    </source>
</evidence>
<dbReference type="InterPro" id="IPR024570">
    <property type="entry name" value="Murein_transglycosylaseC_N"/>
</dbReference>
<dbReference type="PANTHER" id="PTHR37423">
    <property type="entry name" value="SOLUBLE LYTIC MUREIN TRANSGLYCOSYLASE-RELATED"/>
    <property type="match status" value="1"/>
</dbReference>
<dbReference type="HOGENOM" id="CLU_044583_0_0_7"/>
<dbReference type="CAZy" id="GH23">
    <property type="family name" value="Glycoside Hydrolase Family 23"/>
</dbReference>
<proteinExistence type="inferred from homology"/>
<dbReference type="PANTHER" id="PTHR37423:SF2">
    <property type="entry name" value="MEMBRANE-BOUND LYTIC MUREIN TRANSGLYCOSYLASE C"/>
    <property type="match status" value="1"/>
</dbReference>
<dbReference type="STRING" id="563040.Saut_0852"/>
<evidence type="ECO:0000256" key="2">
    <source>
        <dbReference type="SAM" id="SignalP"/>
    </source>
</evidence>
<dbReference type="Pfam" id="PF11873">
    <property type="entry name" value="Mltc_N"/>
    <property type="match status" value="1"/>
</dbReference>
<feature type="domain" description="Murein transglycosylase-C N-terminal" evidence="4">
    <location>
        <begin position="62"/>
        <end position="213"/>
    </location>
</feature>
<dbReference type="RefSeq" id="WP_013326657.1">
    <property type="nucleotide sequence ID" value="NC_014506.1"/>
</dbReference>
<dbReference type="EMBL" id="CP002205">
    <property type="protein sequence ID" value="ADN08901.1"/>
    <property type="molecule type" value="Genomic_DNA"/>
</dbReference>
<accession>E0UR91</accession>
<dbReference type="Proteomes" id="UP000007803">
    <property type="component" value="Chromosome"/>
</dbReference>
<dbReference type="InterPro" id="IPR023346">
    <property type="entry name" value="Lysozyme-like_dom_sf"/>
</dbReference>
<dbReference type="CDD" id="cd16893">
    <property type="entry name" value="LT_MltC_MltE"/>
    <property type="match status" value="1"/>
</dbReference>
<dbReference type="OrthoDB" id="9781970at2"/>
<feature type="domain" description="Transglycosylase SLT" evidence="3">
    <location>
        <begin position="217"/>
        <end position="344"/>
    </location>
</feature>
<protein>
    <submittedName>
        <fullName evidence="5">Lytic transglycosylase catalytic</fullName>
    </submittedName>
</protein>
<dbReference type="AlphaFoldDB" id="E0UR91"/>
<evidence type="ECO:0000259" key="4">
    <source>
        <dbReference type="Pfam" id="PF11873"/>
    </source>
</evidence>
<keyword evidence="2" id="KW-0732">Signal</keyword>
<name>E0UR91_SULAO</name>
<comment type="similarity">
    <text evidence="1">Belongs to the transglycosylase Slt family.</text>
</comment>
<organism evidence="5 6">
    <name type="scientific">Sulfurimonas autotrophica (strain ATCC BAA-671 / DSM 16294 / JCM 11897 / OK10)</name>
    <dbReference type="NCBI Taxonomy" id="563040"/>
    <lineage>
        <taxon>Bacteria</taxon>
        <taxon>Pseudomonadati</taxon>
        <taxon>Campylobacterota</taxon>
        <taxon>Epsilonproteobacteria</taxon>
        <taxon>Campylobacterales</taxon>
        <taxon>Sulfurimonadaceae</taxon>
        <taxon>Sulfurimonas</taxon>
    </lineage>
</organism>
<dbReference type="KEGG" id="sua:Saut_0852"/>
<sequence>MKKYLTILLITFLLAGCASSDYNAIVRAGMSKNPSAAFKGFARNKSVHYIQHPKQLQSDIRFLTSFMKNISKSWGKENVLIPQKKEYVKYLQNYKSRALIDFTKGTVRVETLGDKKNLKQSIVITLLLPDDPRSVDLFGTKNAKLGGTPYLFGEVKDDMNKNIRYQWRANRYANILLKNNYKTATIKRKGKPVKMSYVEFPMVRDHANIRIAKFKPLVKKYAKKYNISENLVYAIIKTESDFNQFAVSGSGAYGLMQIMPKTAGRDAYLHVKGQKHTPSKIYLFNAKNNIELGVAYLNILNKKYLSGIYNPVSREYCVISAYNTGSGNVLKTFNKDRNRAKKTINTLKPNVVYTKLRNNLPYKETRDYLQKVVTAKKEFVHI</sequence>